<proteinExistence type="predicted"/>
<gene>
    <name evidence="1" type="ORF">C2E21_8225</name>
</gene>
<sequence length="116" mass="12153">MALLQCVASPSPPPPRPPPPAVTCLNDATKRCATCQAAPNQLRCATCATAGWTVNAAGVCVAPAQDPTACLATVANCHTCNNWYPSLCYQCNAGYLLRNNQCQPTASGWGTSWRNA</sequence>
<comment type="caution">
    <text evidence="1">The sequence shown here is derived from an EMBL/GenBank/DDBJ whole genome shotgun (WGS) entry which is preliminary data.</text>
</comment>
<protein>
    <submittedName>
        <fullName evidence="1">Serine threonine</fullName>
    </submittedName>
</protein>
<name>A0A2P6TES8_CHLSO</name>
<keyword evidence="2" id="KW-1185">Reference proteome</keyword>
<dbReference type="Proteomes" id="UP000239899">
    <property type="component" value="Unassembled WGS sequence"/>
</dbReference>
<dbReference type="SUPFAM" id="SSF57184">
    <property type="entry name" value="Growth factor receptor domain"/>
    <property type="match status" value="1"/>
</dbReference>
<evidence type="ECO:0000313" key="2">
    <source>
        <dbReference type="Proteomes" id="UP000239899"/>
    </source>
</evidence>
<dbReference type="EMBL" id="LHPG02000019">
    <property type="protein sequence ID" value="PRW32477.1"/>
    <property type="molecule type" value="Genomic_DNA"/>
</dbReference>
<organism evidence="1 2">
    <name type="scientific">Chlorella sorokiniana</name>
    <name type="common">Freshwater green alga</name>
    <dbReference type="NCBI Taxonomy" id="3076"/>
    <lineage>
        <taxon>Eukaryota</taxon>
        <taxon>Viridiplantae</taxon>
        <taxon>Chlorophyta</taxon>
        <taxon>core chlorophytes</taxon>
        <taxon>Trebouxiophyceae</taxon>
        <taxon>Chlorellales</taxon>
        <taxon>Chlorellaceae</taxon>
        <taxon>Chlorella clade</taxon>
        <taxon>Chlorella</taxon>
    </lineage>
</organism>
<reference evidence="1 2" key="1">
    <citation type="journal article" date="2018" name="Plant J.">
        <title>Genome sequences of Chlorella sorokiniana UTEX 1602 and Micractinium conductrix SAG 241.80: implications to maltose excretion by a green alga.</title>
        <authorList>
            <person name="Arriola M.B."/>
            <person name="Velmurugan N."/>
            <person name="Zhang Y."/>
            <person name="Plunkett M.H."/>
            <person name="Hondzo H."/>
            <person name="Barney B.M."/>
        </authorList>
    </citation>
    <scope>NUCLEOTIDE SEQUENCE [LARGE SCALE GENOMIC DNA]</scope>
    <source>
        <strain evidence="2">UTEX 1602</strain>
    </source>
</reference>
<evidence type="ECO:0000313" key="1">
    <source>
        <dbReference type="EMBL" id="PRW32477.1"/>
    </source>
</evidence>
<accession>A0A2P6TES8</accession>
<dbReference type="AlphaFoldDB" id="A0A2P6TES8"/>
<dbReference type="InterPro" id="IPR009030">
    <property type="entry name" value="Growth_fac_rcpt_cys_sf"/>
</dbReference>